<gene>
    <name evidence="1" type="ORF">BF93_17245</name>
</gene>
<protein>
    <submittedName>
        <fullName evidence="1">Uncharacterized protein</fullName>
    </submittedName>
</protein>
<dbReference type="PATRIC" id="fig|396014.3.peg.1791"/>
<evidence type="ECO:0000313" key="1">
    <source>
        <dbReference type="EMBL" id="EWS81310.1"/>
    </source>
</evidence>
<reference evidence="1 2" key="1">
    <citation type="submission" date="2014-02" db="EMBL/GenBank/DDBJ databases">
        <title>Genome sequence of Brachybacterium phenoliresistens strain W13A50.</title>
        <authorList>
            <person name="Wang X."/>
        </authorList>
    </citation>
    <scope>NUCLEOTIDE SEQUENCE [LARGE SCALE GENOMIC DNA]</scope>
    <source>
        <strain evidence="1 2">W13A50</strain>
    </source>
</reference>
<dbReference type="HOGENOM" id="CLU_156641_1_0_11"/>
<sequence length="101" mass="11511">MKVIDHREGSWYLLQEDEELLLEAHCEHRSFGYSVLIVLNLSERRAYLRRGPDALDDLARAIDASAPVARGSASRYRDRDRTSMLGHEVTEAVRAWQAATV</sequence>
<evidence type="ECO:0000313" key="2">
    <source>
        <dbReference type="Proteomes" id="UP000023067"/>
    </source>
</evidence>
<organism evidence="1 2">
    <name type="scientific">Brachybacterium phenoliresistens</name>
    <dbReference type="NCBI Taxonomy" id="396014"/>
    <lineage>
        <taxon>Bacteria</taxon>
        <taxon>Bacillati</taxon>
        <taxon>Actinomycetota</taxon>
        <taxon>Actinomycetes</taxon>
        <taxon>Micrococcales</taxon>
        <taxon>Dermabacteraceae</taxon>
        <taxon>Brachybacterium</taxon>
    </lineage>
</organism>
<accession>Z9JSF4</accession>
<dbReference type="RefSeq" id="WP_051486767.1">
    <property type="nucleotide sequence ID" value="NZ_BAAAOW010000007.1"/>
</dbReference>
<name>Z9JSF4_9MICO</name>
<dbReference type="OrthoDB" id="1271623at2"/>
<dbReference type="AlphaFoldDB" id="Z9JSF4"/>
<dbReference type="EMBL" id="JDYK01000008">
    <property type="protein sequence ID" value="EWS81310.1"/>
    <property type="molecule type" value="Genomic_DNA"/>
</dbReference>
<dbReference type="Proteomes" id="UP000023067">
    <property type="component" value="Unassembled WGS sequence"/>
</dbReference>
<keyword evidence="2" id="KW-1185">Reference proteome</keyword>
<proteinExistence type="predicted"/>
<comment type="caution">
    <text evidence="1">The sequence shown here is derived from an EMBL/GenBank/DDBJ whole genome shotgun (WGS) entry which is preliminary data.</text>
</comment>